<feature type="non-terminal residue" evidence="1">
    <location>
        <position position="60"/>
    </location>
</feature>
<dbReference type="Proteomes" id="UP001154282">
    <property type="component" value="Unassembled WGS sequence"/>
</dbReference>
<evidence type="ECO:0000313" key="2">
    <source>
        <dbReference type="Proteomes" id="UP001154282"/>
    </source>
</evidence>
<reference evidence="1" key="1">
    <citation type="submission" date="2022-08" db="EMBL/GenBank/DDBJ databases">
        <authorList>
            <person name="Gutierrez-Valencia J."/>
        </authorList>
    </citation>
    <scope>NUCLEOTIDE SEQUENCE</scope>
</reference>
<dbReference type="AlphaFoldDB" id="A0AAV0L8P4"/>
<accession>A0AAV0L8P4</accession>
<keyword evidence="2" id="KW-1185">Reference proteome</keyword>
<sequence length="60" mass="6632">MRVNSSGKRFNYMFPLHPCSQGVISRLGVGLLSPLLWKCQAPTGETTLVAREDAGKREVK</sequence>
<dbReference type="EMBL" id="CAMGYJ010000006">
    <property type="protein sequence ID" value="CAI0429686.1"/>
    <property type="molecule type" value="Genomic_DNA"/>
</dbReference>
<comment type="caution">
    <text evidence="1">The sequence shown here is derived from an EMBL/GenBank/DDBJ whole genome shotgun (WGS) entry which is preliminary data.</text>
</comment>
<organism evidence="1 2">
    <name type="scientific">Linum tenue</name>
    <dbReference type="NCBI Taxonomy" id="586396"/>
    <lineage>
        <taxon>Eukaryota</taxon>
        <taxon>Viridiplantae</taxon>
        <taxon>Streptophyta</taxon>
        <taxon>Embryophyta</taxon>
        <taxon>Tracheophyta</taxon>
        <taxon>Spermatophyta</taxon>
        <taxon>Magnoliopsida</taxon>
        <taxon>eudicotyledons</taxon>
        <taxon>Gunneridae</taxon>
        <taxon>Pentapetalae</taxon>
        <taxon>rosids</taxon>
        <taxon>fabids</taxon>
        <taxon>Malpighiales</taxon>
        <taxon>Linaceae</taxon>
        <taxon>Linum</taxon>
    </lineage>
</organism>
<gene>
    <name evidence="1" type="ORF">LITE_LOCUS22249</name>
</gene>
<protein>
    <submittedName>
        <fullName evidence="1">Uncharacterized protein</fullName>
    </submittedName>
</protein>
<evidence type="ECO:0000313" key="1">
    <source>
        <dbReference type="EMBL" id="CAI0429686.1"/>
    </source>
</evidence>
<name>A0AAV0L8P4_9ROSI</name>
<proteinExistence type="predicted"/>